<reference evidence="2" key="1">
    <citation type="journal article" date="2013" name="Proc. Natl. Acad. Sci. U.S.A.">
        <title>Genome structure and metabolic features in the red seaweed Chondrus crispus shed light on evolution of the Archaeplastida.</title>
        <authorList>
            <person name="Collen J."/>
            <person name="Porcel B."/>
            <person name="Carre W."/>
            <person name="Ball S.G."/>
            <person name="Chaparro C."/>
            <person name="Tonon T."/>
            <person name="Barbeyron T."/>
            <person name="Michel G."/>
            <person name="Noel B."/>
            <person name="Valentin K."/>
            <person name="Elias M."/>
            <person name="Artiguenave F."/>
            <person name="Arun A."/>
            <person name="Aury J.M."/>
            <person name="Barbosa-Neto J.F."/>
            <person name="Bothwell J.H."/>
            <person name="Bouget F.Y."/>
            <person name="Brillet L."/>
            <person name="Cabello-Hurtado F."/>
            <person name="Capella-Gutierrez S."/>
            <person name="Charrier B."/>
            <person name="Cladiere L."/>
            <person name="Cock J.M."/>
            <person name="Coelho S.M."/>
            <person name="Colleoni C."/>
            <person name="Czjzek M."/>
            <person name="Da Silva C."/>
            <person name="Delage L."/>
            <person name="Denoeud F."/>
            <person name="Deschamps P."/>
            <person name="Dittami S.M."/>
            <person name="Gabaldon T."/>
            <person name="Gachon C.M."/>
            <person name="Groisillier A."/>
            <person name="Herve C."/>
            <person name="Jabbari K."/>
            <person name="Katinka M."/>
            <person name="Kloareg B."/>
            <person name="Kowalczyk N."/>
            <person name="Labadie K."/>
            <person name="Leblanc C."/>
            <person name="Lopez P.J."/>
            <person name="McLachlan D.H."/>
            <person name="Meslet-Cladiere L."/>
            <person name="Moustafa A."/>
            <person name="Nehr Z."/>
            <person name="Nyvall Collen P."/>
            <person name="Panaud O."/>
            <person name="Partensky F."/>
            <person name="Poulain J."/>
            <person name="Rensing S.A."/>
            <person name="Rousvoal S."/>
            <person name="Samson G."/>
            <person name="Symeonidi A."/>
            <person name="Weissenbach J."/>
            <person name="Zambounis A."/>
            <person name="Wincker P."/>
            <person name="Boyen C."/>
        </authorList>
    </citation>
    <scope>NUCLEOTIDE SEQUENCE [LARGE SCALE GENOMIC DNA]</scope>
    <source>
        <strain evidence="2">cv. Stackhouse</strain>
    </source>
</reference>
<dbReference type="Gramene" id="CDF38316">
    <property type="protein sequence ID" value="CDF38316"/>
    <property type="gene ID" value="CHC_T00000925001"/>
</dbReference>
<gene>
    <name evidence="1" type="ORF">CHC_T00000925001</name>
</gene>
<organism evidence="1 2">
    <name type="scientific">Chondrus crispus</name>
    <name type="common">Carrageen Irish moss</name>
    <name type="synonym">Polymorpha crispa</name>
    <dbReference type="NCBI Taxonomy" id="2769"/>
    <lineage>
        <taxon>Eukaryota</taxon>
        <taxon>Rhodophyta</taxon>
        <taxon>Florideophyceae</taxon>
        <taxon>Rhodymeniophycidae</taxon>
        <taxon>Gigartinales</taxon>
        <taxon>Gigartinaceae</taxon>
        <taxon>Chondrus</taxon>
    </lineage>
</organism>
<name>R7QLG2_CHOCR</name>
<keyword evidence="2" id="KW-1185">Reference proteome</keyword>
<dbReference type="EMBL" id="HG001916">
    <property type="protein sequence ID" value="CDF38316.1"/>
    <property type="molecule type" value="Genomic_DNA"/>
</dbReference>
<dbReference type="GeneID" id="17325918"/>
<evidence type="ECO:0000313" key="1">
    <source>
        <dbReference type="EMBL" id="CDF38316.1"/>
    </source>
</evidence>
<dbReference type="AlphaFoldDB" id="R7QLG2"/>
<dbReference type="RefSeq" id="XP_005718201.1">
    <property type="nucleotide sequence ID" value="XM_005718144.1"/>
</dbReference>
<proteinExistence type="predicted"/>
<accession>R7QLG2</accession>
<evidence type="ECO:0000313" key="2">
    <source>
        <dbReference type="Proteomes" id="UP000012073"/>
    </source>
</evidence>
<dbReference type="Proteomes" id="UP000012073">
    <property type="component" value="Unassembled WGS sequence"/>
</dbReference>
<sequence>MRHHFLFCLSSSRTIASESYHVSIIYGFAHARAYYLFQAWRSVVNFGLVYAEAKAHKTLLQFVL</sequence>
<protein>
    <submittedName>
        <fullName evidence="1">Uncharacterized protein</fullName>
    </submittedName>
</protein>
<dbReference type="KEGG" id="ccp:CHC_T00000925001"/>